<keyword evidence="2" id="KW-1185">Reference proteome</keyword>
<organism evidence="1 2">
    <name type="scientific">Tribonema minus</name>
    <dbReference type="NCBI Taxonomy" id="303371"/>
    <lineage>
        <taxon>Eukaryota</taxon>
        <taxon>Sar</taxon>
        <taxon>Stramenopiles</taxon>
        <taxon>Ochrophyta</taxon>
        <taxon>PX clade</taxon>
        <taxon>Xanthophyceae</taxon>
        <taxon>Tribonematales</taxon>
        <taxon>Tribonemataceae</taxon>
        <taxon>Tribonema</taxon>
    </lineage>
</organism>
<proteinExistence type="predicted"/>
<accession>A0A836C8W0</accession>
<comment type="caution">
    <text evidence="1">The sequence shown here is derived from an EMBL/GenBank/DDBJ whole genome shotgun (WGS) entry which is preliminary data.</text>
</comment>
<reference evidence="1" key="1">
    <citation type="submission" date="2021-02" db="EMBL/GenBank/DDBJ databases">
        <title>First Annotated Genome of the Yellow-green Alga Tribonema minus.</title>
        <authorList>
            <person name="Mahan K.M."/>
        </authorList>
    </citation>
    <scope>NUCLEOTIDE SEQUENCE</scope>
    <source>
        <strain evidence="1">UTEX B ZZ1240</strain>
    </source>
</reference>
<dbReference type="EMBL" id="JAFCMP010000531">
    <property type="protein sequence ID" value="KAG5176904.1"/>
    <property type="molecule type" value="Genomic_DNA"/>
</dbReference>
<name>A0A836C8W0_9STRA</name>
<dbReference type="Proteomes" id="UP000664859">
    <property type="component" value="Unassembled WGS sequence"/>
</dbReference>
<evidence type="ECO:0000313" key="1">
    <source>
        <dbReference type="EMBL" id="KAG5176904.1"/>
    </source>
</evidence>
<dbReference type="AlphaFoldDB" id="A0A836C8W0"/>
<gene>
    <name evidence="1" type="ORF">JKP88DRAFT_227187</name>
</gene>
<protein>
    <submittedName>
        <fullName evidence="1">Uncharacterized protein</fullName>
    </submittedName>
</protein>
<dbReference type="OrthoDB" id="10659733at2759"/>
<evidence type="ECO:0000313" key="2">
    <source>
        <dbReference type="Proteomes" id="UP000664859"/>
    </source>
</evidence>
<sequence length="203" mass="20964">MALEYGTGMASIGEQVEEGQQLLQAKQDSDRSASFWRKIAVGSVAIALVVCGAASYGGAAHNSTSSAATLDSTDSCGPCGFGICAASMCDHNSAPFVCTSGGAQTGCAAEASTWPKYDDCDSCCDLSNCSKTMESGDDKELTKKCGPCGKKDCQEFGGYQRCGLGAPYVCTEGSSKYGCASDKYHWAAMLDTSCSACCDMTDC</sequence>